<sequence>MPPGPGPLTAAVVDLAAIAERSYDPRLAEVGRRCLDRLRIPLSIALVGRVSTGKSTLLNALLGRKMAPTDGRECTQIVYVFRYDPHTTATLVSRAGSERTTVDLDDRSRLPADFDLPASEISYIDVTMPLPLLEEVTLLDTPGLASAETQNSAATERMLHDTEESAARADALLFCVNGPIREDEAAAVRAFSGSRGAKRLSGATAIGILTRADQVAQDPLSSWTAATGLARDMAARNTELFSTVVPVVGLLAETAETGALREPHARALGELARAWSPDVAHDALASPMMFREEGGPVEGPVRTELLDLLGQFGVGRMLDRIRSGTRPDVVSLTREAAAASGLAAMRTQIRRSLGSRSDVLKASGALEELMESAYDAGDRSLYDAAQSMLDRPEMFPLKVIGMGRQLATGEVKPPAGLVEQAWITVQTGLPRTTKAEASRAAAEWKRWAELTDSAGQRLARVMVRAWQLAAESKSGEGPP</sequence>
<dbReference type="PANTHER" id="PTHR43681:SF1">
    <property type="entry name" value="SARCALUMENIN"/>
    <property type="match status" value="1"/>
</dbReference>
<gene>
    <name evidence="2" type="ORF">FHX44_115723</name>
</gene>
<dbReference type="InterPro" id="IPR022812">
    <property type="entry name" value="Dynamin"/>
</dbReference>
<keyword evidence="3" id="KW-1185">Reference proteome</keyword>
<name>A0A561SY38_9PSEU</name>
<dbReference type="InterPro" id="IPR045063">
    <property type="entry name" value="Dynamin_N"/>
</dbReference>
<accession>A0A561SY38</accession>
<dbReference type="PANTHER" id="PTHR43681">
    <property type="entry name" value="TRANSMEMBRANE GTPASE FZO"/>
    <property type="match status" value="1"/>
</dbReference>
<dbReference type="Pfam" id="PF00350">
    <property type="entry name" value="Dynamin_N"/>
    <property type="match status" value="1"/>
</dbReference>
<evidence type="ECO:0000313" key="3">
    <source>
        <dbReference type="Proteomes" id="UP000321261"/>
    </source>
</evidence>
<dbReference type="RefSeq" id="WP_147258582.1">
    <property type="nucleotide sequence ID" value="NZ_VIWU01000001.1"/>
</dbReference>
<dbReference type="Gene3D" id="3.40.50.300">
    <property type="entry name" value="P-loop containing nucleotide triphosphate hydrolases"/>
    <property type="match status" value="1"/>
</dbReference>
<reference evidence="2 3" key="1">
    <citation type="submission" date="2019-06" db="EMBL/GenBank/DDBJ databases">
        <title>Sequencing the genomes of 1000 actinobacteria strains.</title>
        <authorList>
            <person name="Klenk H.-P."/>
        </authorList>
    </citation>
    <scope>NUCLEOTIDE SEQUENCE [LARGE SCALE GENOMIC DNA]</scope>
    <source>
        <strain evidence="2 3">DSM 45671</strain>
    </source>
</reference>
<dbReference type="PRINTS" id="PR00195">
    <property type="entry name" value="DYNAMIN"/>
</dbReference>
<organism evidence="2 3">
    <name type="scientific">Pseudonocardia hierapolitana</name>
    <dbReference type="NCBI Taxonomy" id="1128676"/>
    <lineage>
        <taxon>Bacteria</taxon>
        <taxon>Bacillati</taxon>
        <taxon>Actinomycetota</taxon>
        <taxon>Actinomycetes</taxon>
        <taxon>Pseudonocardiales</taxon>
        <taxon>Pseudonocardiaceae</taxon>
        <taxon>Pseudonocardia</taxon>
    </lineage>
</organism>
<proteinExistence type="predicted"/>
<dbReference type="InterPro" id="IPR051943">
    <property type="entry name" value="TRAFAC_Dynamin-like_GTPase"/>
</dbReference>
<dbReference type="OrthoDB" id="4379468at2"/>
<dbReference type="AlphaFoldDB" id="A0A561SY38"/>
<evidence type="ECO:0000313" key="2">
    <source>
        <dbReference type="EMBL" id="TWF79788.1"/>
    </source>
</evidence>
<protein>
    <submittedName>
        <fullName evidence="2">Dynamin family protein</fullName>
    </submittedName>
</protein>
<dbReference type="EMBL" id="VIWU01000001">
    <property type="protein sequence ID" value="TWF79788.1"/>
    <property type="molecule type" value="Genomic_DNA"/>
</dbReference>
<dbReference type="SUPFAM" id="SSF52540">
    <property type="entry name" value="P-loop containing nucleoside triphosphate hydrolases"/>
    <property type="match status" value="1"/>
</dbReference>
<dbReference type="InterPro" id="IPR027417">
    <property type="entry name" value="P-loop_NTPase"/>
</dbReference>
<feature type="domain" description="Dynamin N-terminal" evidence="1">
    <location>
        <begin position="44"/>
        <end position="161"/>
    </location>
</feature>
<dbReference type="Proteomes" id="UP000321261">
    <property type="component" value="Unassembled WGS sequence"/>
</dbReference>
<comment type="caution">
    <text evidence="2">The sequence shown here is derived from an EMBL/GenBank/DDBJ whole genome shotgun (WGS) entry which is preliminary data.</text>
</comment>
<evidence type="ECO:0000259" key="1">
    <source>
        <dbReference type="Pfam" id="PF00350"/>
    </source>
</evidence>